<dbReference type="AlphaFoldDB" id="A0A511JM91"/>
<comment type="caution">
    <text evidence="1">The sequence shown here is derived from an EMBL/GenBank/DDBJ whole genome shotgun (WGS) entry which is preliminary data.</text>
</comment>
<evidence type="ECO:0000313" key="2">
    <source>
        <dbReference type="Proteomes" id="UP000321049"/>
    </source>
</evidence>
<gene>
    <name evidence="1" type="ORF">CTE05_26790</name>
</gene>
<dbReference type="EMBL" id="BJWH01000014">
    <property type="protein sequence ID" value="GEL99132.1"/>
    <property type="molecule type" value="Genomic_DNA"/>
</dbReference>
<organism evidence="1 2">
    <name type="scientific">Cellulomonas terrae</name>
    <dbReference type="NCBI Taxonomy" id="311234"/>
    <lineage>
        <taxon>Bacteria</taxon>
        <taxon>Bacillati</taxon>
        <taxon>Actinomycetota</taxon>
        <taxon>Actinomycetes</taxon>
        <taxon>Micrococcales</taxon>
        <taxon>Cellulomonadaceae</taxon>
        <taxon>Cellulomonas</taxon>
    </lineage>
</organism>
<proteinExistence type="predicted"/>
<evidence type="ECO:0000313" key="1">
    <source>
        <dbReference type="EMBL" id="GEL99132.1"/>
    </source>
</evidence>
<accession>A0A511JM91</accession>
<dbReference type="Proteomes" id="UP000321049">
    <property type="component" value="Unassembled WGS sequence"/>
</dbReference>
<sequence>MPLRSVKMKRFILGFQRRVWCPKWTPLSSSWRMVTTAMARPSGAHRTVHASRRTRLGARISVVGSDQQAGAPGVMSSSAPAPVTWTDARTAAEIDPVLALVGGDADGPGIGWMTREVDRYGPVAPEV</sequence>
<keyword evidence="2" id="KW-1185">Reference proteome</keyword>
<name>A0A511JM91_9CELL</name>
<reference evidence="1 2" key="1">
    <citation type="submission" date="2019-07" db="EMBL/GenBank/DDBJ databases">
        <title>Whole genome shotgun sequence of Cellulomonas terrae NBRC 100819.</title>
        <authorList>
            <person name="Hosoyama A."/>
            <person name="Uohara A."/>
            <person name="Ohji S."/>
            <person name="Ichikawa N."/>
        </authorList>
    </citation>
    <scope>NUCLEOTIDE SEQUENCE [LARGE SCALE GENOMIC DNA]</scope>
    <source>
        <strain evidence="1 2">NBRC 100819</strain>
    </source>
</reference>
<protein>
    <submittedName>
        <fullName evidence="1">Uncharacterized protein</fullName>
    </submittedName>
</protein>